<feature type="domain" description="NACHT" evidence="1">
    <location>
        <begin position="176"/>
        <end position="294"/>
    </location>
</feature>
<name>A0ABR8A5J7_9CYAN</name>
<organism evidence="3 4">
    <name type="scientific">Calothrix parietina FACHB-288</name>
    <dbReference type="NCBI Taxonomy" id="2692896"/>
    <lineage>
        <taxon>Bacteria</taxon>
        <taxon>Bacillati</taxon>
        <taxon>Cyanobacteriota</taxon>
        <taxon>Cyanophyceae</taxon>
        <taxon>Nostocales</taxon>
        <taxon>Calotrichaceae</taxon>
        <taxon>Calothrix</taxon>
    </lineage>
</organism>
<gene>
    <name evidence="3" type="ORF">H6G24_07040</name>
</gene>
<keyword evidence="4" id="KW-1185">Reference proteome</keyword>
<dbReference type="Gene3D" id="3.40.50.300">
    <property type="entry name" value="P-loop containing nucleotide triphosphate hydrolases"/>
    <property type="match status" value="1"/>
</dbReference>
<accession>A0ABR8A5J7</accession>
<evidence type="ECO:0000313" key="4">
    <source>
        <dbReference type="Proteomes" id="UP000658514"/>
    </source>
</evidence>
<dbReference type="InterPro" id="IPR007111">
    <property type="entry name" value="NACHT_NTPase"/>
</dbReference>
<dbReference type="InterPro" id="IPR001387">
    <property type="entry name" value="Cro/C1-type_HTH"/>
</dbReference>
<dbReference type="Pfam" id="PF05729">
    <property type="entry name" value="NACHT"/>
    <property type="match status" value="1"/>
</dbReference>
<dbReference type="RefSeq" id="WP_190539117.1">
    <property type="nucleotide sequence ID" value="NZ_CAWPNO010000117.1"/>
</dbReference>
<dbReference type="SUPFAM" id="SSF52540">
    <property type="entry name" value="P-loop containing nucleoside triphosphate hydrolases"/>
    <property type="match status" value="1"/>
</dbReference>
<dbReference type="SUPFAM" id="SSF47413">
    <property type="entry name" value="lambda repressor-like DNA-binding domains"/>
    <property type="match status" value="1"/>
</dbReference>
<sequence>MSRRSLQASAKGISKAEAALIRNSLTQQGLAGELGISRQPVTKFFQGKAVDRYIFVTICEKLNLNWEDIVKPSSFPEEEASASVSQIQVLVQNVREKVHNSIQRRCGVMRVLDMEKPRRLDNIYTPVYIWERITGRRRLEIGEIVRDFDPTKFNCFNLGILQQPRLPAIEAVERYDKLMILGKPGSGKTIFLKWLAIQCNLGEYRGDRVPIFIDLNDFAQIKEQPSLLEYITEQFEDCGVTTPNAALTLLTQGQAVVLLDGLDRVRDRDYNRILQEIRQFTTRFYANSFVITCRVAAQNYIFEQFTEVEIADFDEQQITEFAIQWFQDKAARQSEDFLYKLRQNQALKSLATNPLLLTFLCSVFEDRADFTLNPLAIYQEALDILLAQWDNQRHIQRDAMFQQISVSQTAELLRNIAKNYCYKGEYLFLKAAIEQQIHEYILSLDLAVIDSAAILKYIQSHNSLLVERAKGIYSFCHISLQEYLAAKDI</sequence>
<dbReference type="InterPro" id="IPR010982">
    <property type="entry name" value="Lambda_DNA-bd_dom_sf"/>
</dbReference>
<protein>
    <submittedName>
        <fullName evidence="3">NACHT domain-containing protein</fullName>
    </submittedName>
</protein>
<dbReference type="PANTHER" id="PTHR46844:SF1">
    <property type="entry name" value="SLR5058 PROTEIN"/>
    <property type="match status" value="1"/>
</dbReference>
<dbReference type="Proteomes" id="UP000658514">
    <property type="component" value="Unassembled WGS sequence"/>
</dbReference>
<reference evidence="3 4" key="1">
    <citation type="journal article" date="2020" name="ISME J.">
        <title>Comparative genomics reveals insights into cyanobacterial evolution and habitat adaptation.</title>
        <authorList>
            <person name="Chen M.Y."/>
            <person name="Teng W.K."/>
            <person name="Zhao L."/>
            <person name="Hu C.X."/>
            <person name="Zhou Y.K."/>
            <person name="Han B.P."/>
            <person name="Song L.R."/>
            <person name="Shu W.S."/>
        </authorList>
    </citation>
    <scope>NUCLEOTIDE SEQUENCE [LARGE SCALE GENOMIC DNA]</scope>
    <source>
        <strain evidence="3 4">FACHB-288</strain>
    </source>
</reference>
<dbReference type="PANTHER" id="PTHR46844">
    <property type="entry name" value="SLR5058 PROTEIN"/>
    <property type="match status" value="1"/>
</dbReference>
<comment type="caution">
    <text evidence="3">The sequence shown here is derived from an EMBL/GenBank/DDBJ whole genome shotgun (WGS) entry which is preliminary data.</text>
</comment>
<evidence type="ECO:0000313" key="3">
    <source>
        <dbReference type="EMBL" id="MBD2195252.1"/>
    </source>
</evidence>
<proteinExistence type="predicted"/>
<dbReference type="InterPro" id="IPR027417">
    <property type="entry name" value="P-loop_NTPase"/>
</dbReference>
<dbReference type="PROSITE" id="PS50943">
    <property type="entry name" value="HTH_CROC1"/>
    <property type="match status" value="1"/>
</dbReference>
<feature type="domain" description="HTH cro/C1-type" evidence="2">
    <location>
        <begin position="22"/>
        <end position="69"/>
    </location>
</feature>
<evidence type="ECO:0000259" key="1">
    <source>
        <dbReference type="PROSITE" id="PS50837"/>
    </source>
</evidence>
<dbReference type="EMBL" id="JACJQH010000008">
    <property type="protein sequence ID" value="MBD2195252.1"/>
    <property type="molecule type" value="Genomic_DNA"/>
</dbReference>
<evidence type="ECO:0000259" key="2">
    <source>
        <dbReference type="PROSITE" id="PS50943"/>
    </source>
</evidence>
<dbReference type="PROSITE" id="PS50837">
    <property type="entry name" value="NACHT"/>
    <property type="match status" value="1"/>
</dbReference>